<name>A0A1G6SC00_9ACTN</name>
<keyword evidence="1" id="KW-0472">Membrane</keyword>
<reference evidence="3" key="1">
    <citation type="submission" date="2016-10" db="EMBL/GenBank/DDBJ databases">
        <authorList>
            <person name="Varghese N."/>
            <person name="Submissions S."/>
        </authorList>
    </citation>
    <scope>NUCLEOTIDE SEQUENCE [LARGE SCALE GENOMIC DNA]</scope>
    <source>
        <strain evidence="3">CGMCC 4.3516</strain>
    </source>
</reference>
<evidence type="ECO:0000313" key="2">
    <source>
        <dbReference type="EMBL" id="SDD14389.1"/>
    </source>
</evidence>
<sequence>MMESATGRKIEARSASDGIGIKLNEGINSAPGVVVGVLLIIAAVMWFSPGARHKFRKATLWLVIVAVAMIIIFGYLNAGQQA</sequence>
<organism evidence="2 3">
    <name type="scientific">Glycomyces harbinensis</name>
    <dbReference type="NCBI Taxonomy" id="58114"/>
    <lineage>
        <taxon>Bacteria</taxon>
        <taxon>Bacillati</taxon>
        <taxon>Actinomycetota</taxon>
        <taxon>Actinomycetes</taxon>
        <taxon>Glycomycetales</taxon>
        <taxon>Glycomycetaceae</taxon>
        <taxon>Glycomyces</taxon>
    </lineage>
</organism>
<feature type="transmembrane region" description="Helical" evidence="1">
    <location>
        <begin position="59"/>
        <end position="78"/>
    </location>
</feature>
<accession>A0A1G6SC00</accession>
<dbReference type="AlphaFoldDB" id="A0A1G6SC00"/>
<feature type="transmembrane region" description="Helical" evidence="1">
    <location>
        <begin position="29"/>
        <end position="47"/>
    </location>
</feature>
<proteinExistence type="predicted"/>
<protein>
    <submittedName>
        <fullName evidence="2">Uncharacterized protein</fullName>
    </submittedName>
</protein>
<dbReference type="Proteomes" id="UP000198949">
    <property type="component" value="Unassembled WGS sequence"/>
</dbReference>
<evidence type="ECO:0000256" key="1">
    <source>
        <dbReference type="SAM" id="Phobius"/>
    </source>
</evidence>
<evidence type="ECO:0000313" key="3">
    <source>
        <dbReference type="Proteomes" id="UP000198949"/>
    </source>
</evidence>
<keyword evidence="3" id="KW-1185">Reference proteome</keyword>
<gene>
    <name evidence="2" type="ORF">SAMN05216270_10211</name>
</gene>
<keyword evidence="1" id="KW-0812">Transmembrane</keyword>
<keyword evidence="1" id="KW-1133">Transmembrane helix</keyword>
<dbReference type="EMBL" id="FNAD01000002">
    <property type="protein sequence ID" value="SDD14389.1"/>
    <property type="molecule type" value="Genomic_DNA"/>
</dbReference>